<keyword evidence="1" id="KW-0472">Membrane</keyword>
<evidence type="ECO:0000313" key="3">
    <source>
        <dbReference type="Proteomes" id="UP000037122"/>
    </source>
</evidence>
<proteinExistence type="predicted"/>
<name>A0A0L0P1C2_CANAR</name>
<dbReference type="Proteomes" id="UP000037122">
    <property type="component" value="Unassembled WGS sequence"/>
</dbReference>
<dbReference type="VEuPathDB" id="FungiDB:QG37_03102"/>
<reference evidence="3" key="1">
    <citation type="journal article" date="2015" name="BMC Genomics">
        <title>Draft genome of a commonly misdiagnosed multidrug resistant pathogen Candida auris.</title>
        <authorList>
            <person name="Chatterjee S."/>
            <person name="Alampalli S.V."/>
            <person name="Nageshan R.K."/>
            <person name="Chettiar S.T."/>
            <person name="Joshi S."/>
            <person name="Tatu U.S."/>
        </authorList>
    </citation>
    <scope>NUCLEOTIDE SEQUENCE [LARGE SCALE GENOMIC DNA]</scope>
    <source>
        <strain evidence="3">6684</strain>
    </source>
</reference>
<feature type="transmembrane region" description="Helical" evidence="1">
    <location>
        <begin position="42"/>
        <end position="63"/>
    </location>
</feature>
<dbReference type="EMBL" id="LGST01000020">
    <property type="protein sequence ID" value="KNE00152.1"/>
    <property type="molecule type" value="Genomic_DNA"/>
</dbReference>
<protein>
    <submittedName>
        <fullName evidence="2">Uncharacterized protein</fullName>
    </submittedName>
</protein>
<keyword evidence="1" id="KW-1133">Transmembrane helix</keyword>
<comment type="caution">
    <text evidence="2">The sequence shown here is derived from an EMBL/GenBank/DDBJ whole genome shotgun (WGS) entry which is preliminary data.</text>
</comment>
<organism evidence="2 3">
    <name type="scientific">Candidozyma auris</name>
    <name type="common">Yeast</name>
    <name type="synonym">Candida auris</name>
    <dbReference type="NCBI Taxonomy" id="498019"/>
    <lineage>
        <taxon>Eukaryota</taxon>
        <taxon>Fungi</taxon>
        <taxon>Dikarya</taxon>
        <taxon>Ascomycota</taxon>
        <taxon>Saccharomycotina</taxon>
        <taxon>Pichiomycetes</taxon>
        <taxon>Metschnikowiaceae</taxon>
        <taxon>Candidozyma</taxon>
    </lineage>
</organism>
<evidence type="ECO:0000256" key="1">
    <source>
        <dbReference type="SAM" id="Phobius"/>
    </source>
</evidence>
<keyword evidence="1" id="KW-0812">Transmembrane</keyword>
<evidence type="ECO:0000313" key="2">
    <source>
        <dbReference type="EMBL" id="KNE00152.1"/>
    </source>
</evidence>
<dbReference type="AlphaFoldDB" id="A0A0L0P1C2"/>
<gene>
    <name evidence="2" type="ORF">QG37_03102</name>
</gene>
<sequence length="75" mass="8698">MPIFLPSSYYSWGNCIFLETIQVDLMLGESHTVFELFNVKGVVAFIILWATVQCNVSLFALRLSHEKEDCFHRLE</sequence>
<accession>A0A0L0P1C2</accession>